<organism evidence="11">
    <name type="scientific">Phaffia rhodozyma</name>
    <name type="common">Yeast</name>
    <name type="synonym">Xanthophyllomyces dendrorhous</name>
    <dbReference type="NCBI Taxonomy" id="264483"/>
    <lineage>
        <taxon>Eukaryota</taxon>
        <taxon>Fungi</taxon>
        <taxon>Dikarya</taxon>
        <taxon>Basidiomycota</taxon>
        <taxon>Agaricomycotina</taxon>
        <taxon>Tremellomycetes</taxon>
        <taxon>Cystofilobasidiales</taxon>
        <taxon>Mrakiaceae</taxon>
        <taxon>Phaffia</taxon>
    </lineage>
</organism>
<dbReference type="EMBL" id="LN483157">
    <property type="protein sequence ID" value="CED84041.1"/>
    <property type="molecule type" value="Genomic_DNA"/>
</dbReference>
<dbReference type="Pfam" id="PF02296">
    <property type="entry name" value="Alpha_adaptin_C"/>
    <property type="match status" value="1"/>
</dbReference>
<evidence type="ECO:0000256" key="4">
    <source>
        <dbReference type="ARBA" id="ARBA00022927"/>
    </source>
</evidence>
<evidence type="ECO:0000256" key="2">
    <source>
        <dbReference type="ARBA" id="ARBA00022448"/>
    </source>
</evidence>
<evidence type="ECO:0000256" key="8">
    <source>
        <dbReference type="PIRSR" id="PIRSR037091-1"/>
    </source>
</evidence>
<feature type="compositionally biased region" description="Polar residues" evidence="9">
    <location>
        <begin position="677"/>
        <end position="686"/>
    </location>
</feature>
<evidence type="ECO:0000256" key="9">
    <source>
        <dbReference type="SAM" id="MobiDB-lite"/>
    </source>
</evidence>
<dbReference type="InterPro" id="IPR008152">
    <property type="entry name" value="Clathrin_a/b/g-adaptin_app_Ig"/>
</dbReference>
<comment type="similarity">
    <text evidence="7">Belongs to the adaptor complexes large subunit family.</text>
</comment>
<dbReference type="SMART" id="SM00809">
    <property type="entry name" value="Alpha_adaptinC2"/>
    <property type="match status" value="1"/>
</dbReference>
<dbReference type="InterPro" id="IPR011989">
    <property type="entry name" value="ARM-like"/>
</dbReference>
<proteinExistence type="inferred from homology"/>
<dbReference type="SUPFAM" id="SSF49348">
    <property type="entry name" value="Clathrin adaptor appendage domain"/>
    <property type="match status" value="1"/>
</dbReference>
<evidence type="ECO:0000256" key="7">
    <source>
        <dbReference type="PIRNR" id="PIRNR037091"/>
    </source>
</evidence>
<keyword evidence="6 7" id="KW-0168">Coated pit</keyword>
<dbReference type="PANTHER" id="PTHR22780">
    <property type="entry name" value="ADAPTIN, ALPHA/GAMMA/EPSILON"/>
    <property type="match status" value="1"/>
</dbReference>
<evidence type="ECO:0000256" key="6">
    <source>
        <dbReference type="ARBA" id="ARBA00023176"/>
    </source>
</evidence>
<dbReference type="SUPFAM" id="SSF55711">
    <property type="entry name" value="Subdomain of clathrin and coatomer appendage domain"/>
    <property type="match status" value="1"/>
</dbReference>
<dbReference type="InterPro" id="IPR016024">
    <property type="entry name" value="ARM-type_fold"/>
</dbReference>
<dbReference type="Gene3D" id="1.25.10.10">
    <property type="entry name" value="Leucine-rich Repeat Variant"/>
    <property type="match status" value="1"/>
</dbReference>
<keyword evidence="4 7" id="KW-0653">Protein transport</keyword>
<keyword evidence="5 7" id="KW-0472">Membrane</keyword>
<evidence type="ECO:0000313" key="11">
    <source>
        <dbReference type="EMBL" id="CED84041.1"/>
    </source>
</evidence>
<feature type="domain" description="Clathrin adaptor alpha/beta/gamma-adaptin appendage Ig-like subdomain" evidence="10">
    <location>
        <begin position="766"/>
        <end position="877"/>
    </location>
</feature>
<dbReference type="FunFam" id="1.25.10.10:FF:000020">
    <property type="entry name" value="AP-2 complex subunit alpha"/>
    <property type="match status" value="1"/>
</dbReference>
<dbReference type="PIRSF" id="PIRSF037091">
    <property type="entry name" value="AP2_complex_alpha"/>
    <property type="match status" value="1"/>
</dbReference>
<feature type="compositionally biased region" description="Low complexity" evidence="9">
    <location>
        <begin position="728"/>
        <end position="754"/>
    </location>
</feature>
<sequence length="1008" mass="111887">MASNMRGLQQYISDIRACRVRELEEKRINREMAHIRQKFKEGNLDGYQRKKYLSKVVFTYILGYKVDVGHMEAVNLISSLKYSEKQIGYLALTLLMHENSELVRLVINSIRKDLDDQNEINNCLALHAIANIGGKEMAEALSPDVHRLLISPVSIPFVKKKAALTLLRLYRKHPDVIPTGDWAERIVSIMDDDNLGVALAVTSLVTTMAQDNLDQFESCYNRAVGRLYSLVFDGNHPSDYYYYRVPIPWLQIKLLRLLQHYPPTEEPSTLNAIDAILKAIMENSKEVPKNVQHNNTQNAILFEAINLAIHLNPESTVVSTAAVLLSRFILSKETNVRYLGLDAMAHLAACSDSLEPIKKHQGTIILSLRDRDISVRRRALDLLYSMCDTSNASVIVEELLKYLQIADYGLREELVLKIAILTEKFATEYEWYVDTILKLISLAGDHVADEVWYRVVQIVTNTEDLQPYASRVAFHYLQAPSVHEKLVKPAAYILGEFGHLIANDEGSSPIEQFQALHSKINFCSAQTRALLLSTYVKWANLFPEIKDQLVVILDRYRHVLDAELQQRACEYLALVTKGDDDELLQAVFEEMPPFPSRESALISRLHKKGKDTGDKRTWVIGGKGENKEREAARFKNFRKGTGDGQVPTAVTTATPVSSAAAPGPTTTSSGLSSSYSNGMMRSNSTPMSPPEPVMGLGSSSYIPENIMDSLAGLDLTSNSAQEAPLLAPSTPSNLGPTSPLTTSSFFSQPQSSAPLTHGANIDKWFDRLSYSAEGVLYEDAQIQIGLKSEYHGHLGRVQLYFGNKLSVPLGSFSIAIESREPGKLVATLAQNPTKTIEPLTQVQQQISVECKELFTQPPTIRVGYLAGSLQTLVLRLPVAVTKFIEPVKLGQADFFERWKLIGGPPRECQAIFPIKLDASGQPDVARNNKVITGNKLGVLEQIDPNPVNSVAAGVLHMSTAGKVGCLLRLEPNKEAKLCRVTIRSTNDEVSKQIERLISKPLRADGASA</sequence>
<dbReference type="Pfam" id="PF02883">
    <property type="entry name" value="Alpha_adaptinC2"/>
    <property type="match status" value="1"/>
</dbReference>
<comment type="function">
    <text evidence="7">Adaptins are components of the adaptor complexes which link clathrin to receptors in coated vesicles. Clathrin-associated protein complexes are believed to interact with the cytoplasmic tails of membrane proteins, leading to their selection and concentration.</text>
</comment>
<feature type="binding site" evidence="8">
    <location>
        <begin position="51"/>
        <end position="55"/>
    </location>
    <ligand>
        <name>a 1,2-diacyl-sn-glycero-3-phospho-(1D-myo-inositol-3,4,5-trisphosphate)</name>
        <dbReference type="ChEBI" id="CHEBI:57836"/>
    </ligand>
</feature>
<dbReference type="InterPro" id="IPR012295">
    <property type="entry name" value="TBP_dom_sf"/>
</dbReference>
<dbReference type="InterPro" id="IPR003164">
    <property type="entry name" value="Clathrin_a-adaptin_app_sub_C"/>
</dbReference>
<accession>A0A0F7SRI5</accession>
<name>A0A0F7SRI5_PHARH</name>
<comment type="subcellular location">
    <subcellularLocation>
        <location evidence="1">Membrane</location>
        <location evidence="1">Coated pit</location>
        <topology evidence="1">Peripheral membrane protein</topology>
        <orientation evidence="1">Cytoplasmic side</orientation>
    </subcellularLocation>
</comment>
<feature type="binding site" evidence="8">
    <location>
        <begin position="6"/>
        <end position="7"/>
    </location>
    <ligand>
        <name>a 1,2-diacyl-sn-glycero-3-phospho-(1D-myo-inositol-3,4,5-trisphosphate)</name>
        <dbReference type="ChEBI" id="CHEBI:57836"/>
    </ligand>
</feature>
<feature type="region of interest" description="Disordered" evidence="9">
    <location>
        <begin position="606"/>
        <end position="625"/>
    </location>
</feature>
<dbReference type="InterPro" id="IPR013041">
    <property type="entry name" value="Clathrin_app_Ig-like_sf"/>
</dbReference>
<dbReference type="Gene3D" id="2.60.40.1230">
    <property type="match status" value="1"/>
</dbReference>
<dbReference type="InterPro" id="IPR017104">
    <property type="entry name" value="AP2_complex_asu"/>
</dbReference>
<dbReference type="AlphaFoldDB" id="A0A0F7SRI5"/>
<evidence type="ECO:0000256" key="1">
    <source>
        <dbReference type="ARBA" id="ARBA00004277"/>
    </source>
</evidence>
<dbReference type="InterPro" id="IPR009028">
    <property type="entry name" value="Coatomer/calthrin_app_sub_C"/>
</dbReference>
<evidence type="ECO:0000256" key="3">
    <source>
        <dbReference type="ARBA" id="ARBA00022583"/>
    </source>
</evidence>
<dbReference type="GO" id="GO:0006886">
    <property type="term" value="P:intracellular protein transport"/>
    <property type="evidence" value="ECO:0007669"/>
    <property type="project" value="UniProtKB-UniRule"/>
</dbReference>
<keyword evidence="3 7" id="KW-0254">Endocytosis</keyword>
<dbReference type="GO" id="GO:0035615">
    <property type="term" value="F:clathrin adaptor activity"/>
    <property type="evidence" value="ECO:0007669"/>
    <property type="project" value="InterPro"/>
</dbReference>
<dbReference type="Gene3D" id="3.30.310.10">
    <property type="entry name" value="TATA-Binding Protein"/>
    <property type="match status" value="1"/>
</dbReference>
<keyword evidence="2 7" id="KW-0813">Transport</keyword>
<evidence type="ECO:0000259" key="10">
    <source>
        <dbReference type="SMART" id="SM00809"/>
    </source>
</evidence>
<dbReference type="Pfam" id="PF01602">
    <property type="entry name" value="Adaptin_N"/>
    <property type="match status" value="1"/>
</dbReference>
<dbReference type="InterPro" id="IPR002553">
    <property type="entry name" value="Clathrin/coatomer_adapt-like_N"/>
</dbReference>
<feature type="region of interest" description="Disordered" evidence="9">
    <location>
        <begin position="636"/>
        <end position="700"/>
    </location>
</feature>
<protein>
    <recommendedName>
        <fullName evidence="7">AP-2 complex subunit alpha</fullName>
    </recommendedName>
</protein>
<dbReference type="GO" id="GO:0072583">
    <property type="term" value="P:clathrin-dependent endocytosis"/>
    <property type="evidence" value="ECO:0007669"/>
    <property type="project" value="InterPro"/>
</dbReference>
<feature type="region of interest" description="Disordered" evidence="9">
    <location>
        <begin position="723"/>
        <end position="754"/>
    </location>
</feature>
<dbReference type="InterPro" id="IPR050840">
    <property type="entry name" value="Adaptor_Complx_Large_Subunit"/>
</dbReference>
<feature type="binding site" evidence="8">
    <location>
        <position position="47"/>
    </location>
    <ligand>
        <name>a 1,2-diacyl-sn-glycero-3-phospho-(1D-myo-inositol-3,4,5-trisphosphate)</name>
        <dbReference type="ChEBI" id="CHEBI:57836"/>
    </ligand>
</feature>
<feature type="binding site" evidence="8">
    <location>
        <position position="38"/>
    </location>
    <ligand>
        <name>a 1,2-diacyl-sn-glycero-3-phospho-(1D-myo-inositol-3,4,5-trisphosphate)</name>
        <dbReference type="ChEBI" id="CHEBI:57836"/>
    </ligand>
</feature>
<evidence type="ECO:0000256" key="5">
    <source>
        <dbReference type="ARBA" id="ARBA00023136"/>
    </source>
</evidence>
<reference evidence="11" key="1">
    <citation type="submission" date="2014-08" db="EMBL/GenBank/DDBJ databases">
        <authorList>
            <person name="Sharma Rahul"/>
            <person name="Thines Marco"/>
        </authorList>
    </citation>
    <scope>NUCLEOTIDE SEQUENCE</scope>
</reference>
<dbReference type="SUPFAM" id="SSF48371">
    <property type="entry name" value="ARM repeat"/>
    <property type="match status" value="1"/>
</dbReference>
<dbReference type="GO" id="GO:0030122">
    <property type="term" value="C:AP-2 adaptor complex"/>
    <property type="evidence" value="ECO:0007669"/>
    <property type="project" value="InterPro"/>
</dbReference>
<feature type="compositionally biased region" description="Low complexity" evidence="9">
    <location>
        <begin position="646"/>
        <end position="676"/>
    </location>
</feature>